<keyword evidence="5 6" id="KW-0479">Metal-binding</keyword>
<comment type="similarity">
    <text evidence="1 6">Belongs to the malic enzymes family.</text>
</comment>
<evidence type="ECO:0000256" key="6">
    <source>
        <dbReference type="RuleBase" id="RU003427"/>
    </source>
</evidence>
<gene>
    <name evidence="9" type="primary">maeA</name>
    <name evidence="9" type="ORF">HB759_09760</name>
</gene>
<protein>
    <submittedName>
        <fullName evidence="9">Oxaloacetate-decarboxylating malate dehydrogenase</fullName>
        <ecNumber evidence="9">1.1.1.38</ecNumber>
    </submittedName>
</protein>
<dbReference type="GO" id="GO:0005829">
    <property type="term" value="C:cytosol"/>
    <property type="evidence" value="ECO:0007669"/>
    <property type="project" value="TreeGrafter"/>
</dbReference>
<feature type="binding site" evidence="5">
    <location>
        <position position="233"/>
    </location>
    <ligand>
        <name>a divalent metal cation</name>
        <dbReference type="ChEBI" id="CHEBI:60240"/>
    </ligand>
</feature>
<dbReference type="SMART" id="SM00919">
    <property type="entry name" value="Malic_M"/>
    <property type="match status" value="1"/>
</dbReference>
<dbReference type="RefSeq" id="WP_185368824.1">
    <property type="nucleotide sequence ID" value="NZ_JAARNB010000002.1"/>
</dbReference>
<feature type="active site" description="Proton donor" evidence="3">
    <location>
        <position position="88"/>
    </location>
</feature>
<evidence type="ECO:0000259" key="8">
    <source>
        <dbReference type="SMART" id="SM01274"/>
    </source>
</evidence>
<dbReference type="PIRSF" id="PIRSF000106">
    <property type="entry name" value="ME"/>
    <property type="match status" value="1"/>
</dbReference>
<dbReference type="InterPro" id="IPR012301">
    <property type="entry name" value="Malic_N_dom"/>
</dbReference>
<feature type="binding site" evidence="4">
    <location>
        <position position="381"/>
    </location>
    <ligand>
        <name>(S)-malate</name>
        <dbReference type="ChEBI" id="CHEBI:15589"/>
    </ligand>
</feature>
<dbReference type="PRINTS" id="PR00072">
    <property type="entry name" value="MALOXRDTASE"/>
</dbReference>
<dbReference type="GO" id="GO:0004470">
    <property type="term" value="F:malic enzyme activity"/>
    <property type="evidence" value="ECO:0007669"/>
    <property type="project" value="InterPro"/>
</dbReference>
<dbReference type="GO" id="GO:0051287">
    <property type="term" value="F:NAD binding"/>
    <property type="evidence" value="ECO:0007669"/>
    <property type="project" value="InterPro"/>
</dbReference>
<evidence type="ECO:0000256" key="2">
    <source>
        <dbReference type="ARBA" id="ARBA00023027"/>
    </source>
</evidence>
<dbReference type="GO" id="GO:0046872">
    <property type="term" value="F:metal ion binding"/>
    <property type="evidence" value="ECO:0007669"/>
    <property type="project" value="UniProtKB-KW"/>
</dbReference>
<evidence type="ECO:0000256" key="1">
    <source>
        <dbReference type="ARBA" id="ARBA00008785"/>
    </source>
</evidence>
<accession>A0A7X0WEC1</accession>
<dbReference type="SMART" id="SM01274">
    <property type="entry name" value="malic"/>
    <property type="match status" value="1"/>
</dbReference>
<dbReference type="Pfam" id="PF03949">
    <property type="entry name" value="Malic_M"/>
    <property type="match status" value="1"/>
</dbReference>
<dbReference type="PANTHER" id="PTHR23406:SF34">
    <property type="entry name" value="NAD-DEPENDENT MALIC ENZYME, MITOCHONDRIAL"/>
    <property type="match status" value="1"/>
</dbReference>
<dbReference type="GO" id="GO:0016616">
    <property type="term" value="F:oxidoreductase activity, acting on the CH-OH group of donors, NAD or NADP as acceptor"/>
    <property type="evidence" value="ECO:0007669"/>
    <property type="project" value="InterPro"/>
</dbReference>
<organism evidence="9 10">
    <name type="scientific">Listeria booriae</name>
    <dbReference type="NCBI Taxonomy" id="1552123"/>
    <lineage>
        <taxon>Bacteria</taxon>
        <taxon>Bacillati</taxon>
        <taxon>Bacillota</taxon>
        <taxon>Bacilli</taxon>
        <taxon>Bacillales</taxon>
        <taxon>Listeriaceae</taxon>
        <taxon>Listeria</taxon>
    </lineage>
</organism>
<dbReference type="Gene3D" id="3.40.50.10380">
    <property type="entry name" value="Malic enzyme, N-terminal domain"/>
    <property type="match status" value="1"/>
</dbReference>
<dbReference type="NCBIfam" id="NF010052">
    <property type="entry name" value="PRK13529.1"/>
    <property type="match status" value="1"/>
</dbReference>
<name>A0A7X0WEC1_9LIST</name>
<dbReference type="SUPFAM" id="SSF51735">
    <property type="entry name" value="NAD(P)-binding Rossmann-fold domains"/>
    <property type="match status" value="1"/>
</dbReference>
<evidence type="ECO:0000256" key="3">
    <source>
        <dbReference type="PIRSR" id="PIRSR000106-1"/>
    </source>
</evidence>
<feature type="domain" description="Malic enzyme N-terminal" evidence="8">
    <location>
        <begin position="65"/>
        <end position="247"/>
    </location>
</feature>
<dbReference type="Pfam" id="PF00390">
    <property type="entry name" value="malic"/>
    <property type="match status" value="1"/>
</dbReference>
<comment type="cofactor">
    <cofactor evidence="5">
        <name>Mg(2+)</name>
        <dbReference type="ChEBI" id="CHEBI:18420"/>
    </cofactor>
    <cofactor evidence="5">
        <name>Mn(2+)</name>
        <dbReference type="ChEBI" id="CHEBI:29035"/>
    </cofactor>
    <text evidence="5">Divalent metal cations. Prefers magnesium or manganese.</text>
</comment>
<feature type="active site" description="Proton acceptor" evidence="3">
    <location>
        <position position="161"/>
    </location>
</feature>
<dbReference type="AlphaFoldDB" id="A0A7X0WEC1"/>
<evidence type="ECO:0000313" key="9">
    <source>
        <dbReference type="EMBL" id="MBC1332217.1"/>
    </source>
</evidence>
<dbReference type="InterPro" id="IPR046346">
    <property type="entry name" value="Aminoacid_DH-like_N_sf"/>
</dbReference>
<dbReference type="EMBL" id="JAAROL010000003">
    <property type="protein sequence ID" value="MBC1332217.1"/>
    <property type="molecule type" value="Genomic_DNA"/>
</dbReference>
<feature type="domain" description="Malic enzyme NAD-binding" evidence="7">
    <location>
        <begin position="256"/>
        <end position="490"/>
    </location>
</feature>
<keyword evidence="2" id="KW-0520">NAD</keyword>
<dbReference type="EC" id="1.1.1.38" evidence="9"/>
<proteinExistence type="inferred from homology"/>
<feature type="binding site" evidence="5">
    <location>
        <position position="232"/>
    </location>
    <ligand>
        <name>a divalent metal cation</name>
        <dbReference type="ChEBI" id="CHEBI:60240"/>
    </ligand>
</feature>
<dbReference type="InterPro" id="IPR037062">
    <property type="entry name" value="Malic_N_dom_sf"/>
</dbReference>
<keyword evidence="9" id="KW-0560">Oxidoreductase</keyword>
<reference evidence="9 10" key="1">
    <citation type="submission" date="2020-03" db="EMBL/GenBank/DDBJ databases">
        <title>Soil Listeria distribution.</title>
        <authorList>
            <person name="Liao J."/>
            <person name="Wiedmann M."/>
        </authorList>
    </citation>
    <scope>NUCLEOTIDE SEQUENCE [LARGE SCALE GENOMIC DNA]</scope>
    <source>
        <strain evidence="9 10">FSL L7-1833</strain>
    </source>
</reference>
<comment type="caution">
    <text evidence="9">The sequence shown here is derived from an EMBL/GenBank/DDBJ whole genome shotgun (WGS) entry which is preliminary data.</text>
</comment>
<evidence type="ECO:0000259" key="7">
    <source>
        <dbReference type="SMART" id="SM00919"/>
    </source>
</evidence>
<dbReference type="Gene3D" id="3.40.50.720">
    <property type="entry name" value="NAD(P)-binding Rossmann-like Domain"/>
    <property type="match status" value="1"/>
</dbReference>
<evidence type="ECO:0000256" key="4">
    <source>
        <dbReference type="PIRSR" id="PIRSR000106-2"/>
    </source>
</evidence>
<dbReference type="InterPro" id="IPR001891">
    <property type="entry name" value="Malic_OxRdtase"/>
</dbReference>
<sequence length="511" mass="55860">MNGLQLVMPSSGGLRLTEKERDELGMTPFMPRRVLTVDQEVAQMMTRIRAIPTDMAKYLFLRSLRSRDVALFFEILKAHTEELLPIVYTPTISEPIQAFSHCFDGTAGVYLSIDRVADMPRLMEMVKARYAEIDIVIVTDGEGILGIGDWGVGGSEIVAGKGVVYTVAAHIPPERILTVMLDVGTNNQELLEDPYYLGLQEPRATGDVYDAFIESFVAAMLHHYPDALLHWEDFGRDNASRLLQKYQHLFTFNDDIQGTGIIVLAALSAAFKRIQADIRAQRIFIYGAGSAGRGIAMQIKEWLVSEGLTPDEAERSFYYFGADGLISGQRDMAGLSLAEAVTRIQPTVLIGTSTASGAFSEEIVREMRQYCETPIIFPISNPTTLAEAKPQDLYDWTAGNVLVATGSPFPNVHFAGSEHRIAQANNALAYPGLALGAILGDANTIDTSMLSAAAVAIGDFAATSDALLPSVAQLFEVSLAVAKAVAKTCAEQRGEIFDDNLFQQRLETYIQ</sequence>
<dbReference type="Proteomes" id="UP000532866">
    <property type="component" value="Unassembled WGS sequence"/>
</dbReference>
<dbReference type="InterPro" id="IPR036291">
    <property type="entry name" value="NAD(P)-bd_dom_sf"/>
</dbReference>
<evidence type="ECO:0000256" key="5">
    <source>
        <dbReference type="PIRSR" id="PIRSR000106-3"/>
    </source>
</evidence>
<feature type="binding site" evidence="5">
    <location>
        <position position="255"/>
    </location>
    <ligand>
        <name>a divalent metal cation</name>
        <dbReference type="ChEBI" id="CHEBI:60240"/>
    </ligand>
</feature>
<dbReference type="InterPro" id="IPR012302">
    <property type="entry name" value="Malic_NAD-bd"/>
</dbReference>
<feature type="binding site" evidence="4">
    <location>
        <position position="425"/>
    </location>
    <ligand>
        <name>(S)-malate</name>
        <dbReference type="ChEBI" id="CHEBI:15589"/>
    </ligand>
</feature>
<evidence type="ECO:0000313" key="10">
    <source>
        <dbReference type="Proteomes" id="UP000532866"/>
    </source>
</evidence>
<dbReference type="SUPFAM" id="SSF53223">
    <property type="entry name" value="Aminoacid dehydrogenase-like, N-terminal domain"/>
    <property type="match status" value="1"/>
</dbReference>
<dbReference type="PANTHER" id="PTHR23406">
    <property type="entry name" value="MALIC ENZYME-RELATED"/>
    <property type="match status" value="1"/>
</dbReference>
<dbReference type="GO" id="GO:0006108">
    <property type="term" value="P:malate metabolic process"/>
    <property type="evidence" value="ECO:0007669"/>
    <property type="project" value="TreeGrafter"/>
</dbReference>